<dbReference type="OrthoDB" id="273452at2759"/>
<dbReference type="SUPFAM" id="SSF53474">
    <property type="entry name" value="alpha/beta-Hydrolases"/>
    <property type="match status" value="1"/>
</dbReference>
<feature type="domain" description="DUF676" evidence="4">
    <location>
        <begin position="14"/>
        <end position="203"/>
    </location>
</feature>
<keyword evidence="6" id="KW-1185">Reference proteome</keyword>
<evidence type="ECO:0000256" key="2">
    <source>
        <dbReference type="ARBA" id="ARBA00022963"/>
    </source>
</evidence>
<dbReference type="GO" id="GO:0004622">
    <property type="term" value="F:phosphatidylcholine lysophospholipase activity"/>
    <property type="evidence" value="ECO:0007669"/>
    <property type="project" value="TreeGrafter"/>
</dbReference>
<dbReference type="InterPro" id="IPR007751">
    <property type="entry name" value="DUF676_lipase-like"/>
</dbReference>
<keyword evidence="2" id="KW-0442">Lipid degradation</keyword>
<organism evidence="5 6">
    <name type="scientific">Phaeomoniella chlamydospora</name>
    <name type="common">Phaeoacremonium chlamydosporum</name>
    <dbReference type="NCBI Taxonomy" id="158046"/>
    <lineage>
        <taxon>Eukaryota</taxon>
        <taxon>Fungi</taxon>
        <taxon>Dikarya</taxon>
        <taxon>Ascomycota</taxon>
        <taxon>Pezizomycotina</taxon>
        <taxon>Eurotiomycetes</taxon>
        <taxon>Chaetothyriomycetidae</taxon>
        <taxon>Phaeomoniellales</taxon>
        <taxon>Phaeomoniellaceae</taxon>
        <taxon>Phaeomoniella</taxon>
    </lineage>
</organism>
<feature type="compositionally biased region" description="Low complexity" evidence="3">
    <location>
        <begin position="347"/>
        <end position="366"/>
    </location>
</feature>
<dbReference type="GO" id="GO:0016042">
    <property type="term" value="P:lipid catabolic process"/>
    <property type="evidence" value="ECO:0007669"/>
    <property type="project" value="UniProtKB-KW"/>
</dbReference>
<reference evidence="5 6" key="1">
    <citation type="submission" date="2015-05" db="EMBL/GenBank/DDBJ databases">
        <title>Distinctive expansion of gene families associated with plant cell wall degradation and secondary metabolism in the genomes of grapevine trunk pathogens.</title>
        <authorList>
            <person name="Lawrence D.P."/>
            <person name="Travadon R."/>
            <person name="Rolshausen P.E."/>
            <person name="Baumgartner K."/>
        </authorList>
    </citation>
    <scope>NUCLEOTIDE SEQUENCE [LARGE SCALE GENOMIC DNA]</scope>
    <source>
        <strain evidence="5">UCRPC4</strain>
    </source>
</reference>
<dbReference type="InterPro" id="IPR029058">
    <property type="entry name" value="AB_hydrolase_fold"/>
</dbReference>
<dbReference type="GO" id="GO:0047372">
    <property type="term" value="F:monoacylglycerol lipase activity"/>
    <property type="evidence" value="ECO:0007669"/>
    <property type="project" value="TreeGrafter"/>
</dbReference>
<proteinExistence type="inferred from homology"/>
<name>A0A0G2GY74_PHACM</name>
<comment type="caution">
    <text evidence="5">The sequence shown here is derived from an EMBL/GenBank/DDBJ whole genome shotgun (WGS) entry which is preliminary data.</text>
</comment>
<protein>
    <submittedName>
        <fullName evidence="5">Putative lipase serine</fullName>
    </submittedName>
</protein>
<dbReference type="PANTHER" id="PTHR12482:SF65">
    <property type="entry name" value="ESTERASE, PUTATIVE (AFU_ORTHOLOGUE AFUA_3G12320)-RELATED"/>
    <property type="match status" value="1"/>
</dbReference>
<reference evidence="5 6" key="2">
    <citation type="submission" date="2015-05" db="EMBL/GenBank/DDBJ databases">
        <authorList>
            <person name="Morales-Cruz A."/>
            <person name="Amrine K.C."/>
            <person name="Cantu D."/>
        </authorList>
    </citation>
    <scope>NUCLEOTIDE SEQUENCE [LARGE SCALE GENOMIC DNA]</scope>
    <source>
        <strain evidence="5">UCRPC4</strain>
    </source>
</reference>
<accession>A0A0G2GY74</accession>
<dbReference type="InterPro" id="IPR044294">
    <property type="entry name" value="Lipase-like"/>
</dbReference>
<gene>
    <name evidence="5" type="ORF">UCRPC4_g03541</name>
</gene>
<dbReference type="Proteomes" id="UP000053317">
    <property type="component" value="Unassembled WGS sequence"/>
</dbReference>
<dbReference type="Pfam" id="PF05057">
    <property type="entry name" value="DUF676"/>
    <property type="match status" value="1"/>
</dbReference>
<evidence type="ECO:0000313" key="5">
    <source>
        <dbReference type="EMBL" id="KKY21590.1"/>
    </source>
</evidence>
<sequence length="464" mass="51760">MLTKIVQIMGLVQLKCNPDHLKYLSETLQNHYGKDKLVTLNCKSNAGNFTYDGIDVGAERAVKEIRAFSKKLNEDGQPITKFSIVGYSLGGLLARYVIGCLDHDGFFQSIKPVNFTTFATPHLGTRTPLTLWTSHVFNTFGPKIVSASGQQLFVMDEFRDTKMPLLEIMTDPDSIFMRALAKFEVKTIYANILNDRLAHFYTTAISASDPYAEADLNKLKYNYVEGFEPIVIDGRNPCEPLKEGETPIHTPTYLETIGSSARKVATVCAIAIAAPIFATGLMATSAIETYRSQRRIRLHSNSEEALRLPNVIKKVASDLEDKVETIANSSPITDLTMPTMQQQDIATPNSSSSSSPDTSSTTLPASHTKQPPTTTTTTTQDSQEDDLEILERQLSHLPTPQLALLPSQFRMISHLDKIGLQKFHIYIHNTNWTHAAIVVRQPWRSAFGEGKTVVRHWIERQFVV</sequence>
<evidence type="ECO:0000256" key="3">
    <source>
        <dbReference type="SAM" id="MobiDB-lite"/>
    </source>
</evidence>
<dbReference type="AlphaFoldDB" id="A0A0G2GY74"/>
<keyword evidence="2" id="KW-0443">Lipid metabolism</keyword>
<dbReference type="Gene3D" id="3.40.50.1820">
    <property type="entry name" value="alpha/beta hydrolase"/>
    <property type="match status" value="1"/>
</dbReference>
<evidence type="ECO:0000259" key="4">
    <source>
        <dbReference type="Pfam" id="PF05057"/>
    </source>
</evidence>
<comment type="similarity">
    <text evidence="1">Belongs to the putative lipase ROG1 family.</text>
</comment>
<dbReference type="GO" id="GO:0005811">
    <property type="term" value="C:lipid droplet"/>
    <property type="evidence" value="ECO:0007669"/>
    <property type="project" value="TreeGrafter"/>
</dbReference>
<evidence type="ECO:0000313" key="6">
    <source>
        <dbReference type="Proteomes" id="UP000053317"/>
    </source>
</evidence>
<dbReference type="PANTHER" id="PTHR12482">
    <property type="entry name" value="LIPASE ROG1-RELATED-RELATED"/>
    <property type="match status" value="1"/>
</dbReference>
<feature type="region of interest" description="Disordered" evidence="3">
    <location>
        <begin position="343"/>
        <end position="383"/>
    </location>
</feature>
<dbReference type="EMBL" id="LCWF01000083">
    <property type="protein sequence ID" value="KKY21590.1"/>
    <property type="molecule type" value="Genomic_DNA"/>
</dbReference>
<evidence type="ECO:0000256" key="1">
    <source>
        <dbReference type="ARBA" id="ARBA00007920"/>
    </source>
</evidence>